<keyword evidence="6" id="KW-1185">Reference proteome</keyword>
<dbReference type="InterPro" id="IPR002298">
    <property type="entry name" value="DNA_polymerase_A"/>
</dbReference>
<reference evidence="5 6" key="1">
    <citation type="submission" date="2020-05" db="EMBL/GenBank/DDBJ databases">
        <title>Nakamurella sp. DB0629 isolated from air conditioner.</title>
        <authorList>
            <person name="Kim D.H."/>
            <person name="Kim D.-U."/>
        </authorList>
    </citation>
    <scope>NUCLEOTIDE SEQUENCE [LARGE SCALE GENOMIC DNA]</scope>
    <source>
        <strain evidence="5 6">DB0629</strain>
    </source>
</reference>
<keyword evidence="5" id="KW-0269">Exonuclease</keyword>
<dbReference type="Gene3D" id="1.10.150.20">
    <property type="entry name" value="5' to 3' exonuclease, C-terminal subdomain"/>
    <property type="match status" value="1"/>
</dbReference>
<evidence type="ECO:0000256" key="2">
    <source>
        <dbReference type="ARBA" id="ARBA00022705"/>
    </source>
</evidence>
<dbReference type="SMART" id="SM00482">
    <property type="entry name" value="POLAc"/>
    <property type="match status" value="1"/>
</dbReference>
<feature type="domain" description="DNA-directed DNA polymerase family A palm" evidence="4">
    <location>
        <begin position="313"/>
        <end position="509"/>
    </location>
</feature>
<dbReference type="NCBIfam" id="NF011538">
    <property type="entry name" value="PRK14975.1-1"/>
    <property type="match status" value="1"/>
</dbReference>
<comment type="caution">
    <text evidence="5">The sequence shown here is derived from an EMBL/GenBank/DDBJ whole genome shotgun (WGS) entry which is preliminary data.</text>
</comment>
<dbReference type="GO" id="GO:0006302">
    <property type="term" value="P:double-strand break repair"/>
    <property type="evidence" value="ECO:0007669"/>
    <property type="project" value="TreeGrafter"/>
</dbReference>
<organism evidence="5 6">
    <name type="scientific">Nakamurella aerolata</name>
    <dbReference type="NCBI Taxonomy" id="1656892"/>
    <lineage>
        <taxon>Bacteria</taxon>
        <taxon>Bacillati</taxon>
        <taxon>Actinomycetota</taxon>
        <taxon>Actinomycetes</taxon>
        <taxon>Nakamurellales</taxon>
        <taxon>Nakamurellaceae</taxon>
        <taxon>Nakamurella</taxon>
    </lineage>
</organism>
<dbReference type="InterPro" id="IPR043502">
    <property type="entry name" value="DNA/RNA_pol_sf"/>
</dbReference>
<dbReference type="Pfam" id="PF00476">
    <property type="entry name" value="DNA_pol_A"/>
    <property type="match status" value="1"/>
</dbReference>
<dbReference type="SUPFAM" id="SSF56672">
    <property type="entry name" value="DNA/RNA polymerases"/>
    <property type="match status" value="1"/>
</dbReference>
<sequence length="550" mass="57938">MGRAQPRWLVQPLGADGTPYRADGGSPTVMTAAQLAAADAGRPRWVLDGADRHYPALLRAGVRLTRCHDIVMTERLLQGRVGEFGVPVAAAAVVARATGAPVPADPGAQPAADAVPALFDTPAAGPQPERPDAVLDRLGAALRDQLGRLSRQPQPAPLRLLVAADSTSALAAVELSAAGMPWDADEHDRLLSALLGPRPRHGGRPAKLQALADQVAAALGGRVNPDSPTDLRQAFYRNGIELTSTRSWVLKSIEHPAIAPLLAYKELARLYTANGWNWLSTWVVEGRLHTEFVPAGVVSGRWATRGGGGLQLPRALRAAGRARSGWTLVVADAAQLEPRVLAAVSADPALQQICRQDDLYVALAADGFGGDRAAAKLAMLGAMYGQTSGEAGRLLATLRARYPASMALLQRAADTGEAGGVVHSVLGRASPPPSEAWRTVTAADTPRAREQARSWGRFTRNFVVQASAADWAAVWLSLLRAELLAGAAPGAELVFFQHDELILHCPSEQAQTVCELARSTADAARALVFPRSTAATPVRPVAVGCYADAK</sequence>
<accession>A0A849A3X2</accession>
<dbReference type="EMBL" id="JABEND010000003">
    <property type="protein sequence ID" value="NNG35714.1"/>
    <property type="molecule type" value="Genomic_DNA"/>
</dbReference>
<dbReference type="Gene3D" id="3.30.70.370">
    <property type="match status" value="1"/>
</dbReference>
<dbReference type="GO" id="GO:0003887">
    <property type="term" value="F:DNA-directed DNA polymerase activity"/>
    <property type="evidence" value="ECO:0007669"/>
    <property type="project" value="UniProtKB-EC"/>
</dbReference>
<evidence type="ECO:0000256" key="1">
    <source>
        <dbReference type="ARBA" id="ARBA00012417"/>
    </source>
</evidence>
<evidence type="ECO:0000256" key="3">
    <source>
        <dbReference type="ARBA" id="ARBA00049244"/>
    </source>
</evidence>
<keyword evidence="2" id="KW-0235">DNA replication</keyword>
<keyword evidence="5" id="KW-0540">Nuclease</keyword>
<dbReference type="CDD" id="cd06444">
    <property type="entry name" value="DNA_pol_A"/>
    <property type="match status" value="1"/>
</dbReference>
<dbReference type="AlphaFoldDB" id="A0A849A3X2"/>
<dbReference type="EC" id="2.7.7.7" evidence="1"/>
<gene>
    <name evidence="5" type="ORF">HKD39_08315</name>
</gene>
<proteinExistence type="predicted"/>
<dbReference type="PANTHER" id="PTHR10133">
    <property type="entry name" value="DNA POLYMERASE I"/>
    <property type="match status" value="1"/>
</dbReference>
<dbReference type="PANTHER" id="PTHR10133:SF27">
    <property type="entry name" value="DNA POLYMERASE NU"/>
    <property type="match status" value="1"/>
</dbReference>
<dbReference type="GO" id="GO:0003677">
    <property type="term" value="F:DNA binding"/>
    <property type="evidence" value="ECO:0007669"/>
    <property type="project" value="InterPro"/>
</dbReference>
<dbReference type="GO" id="GO:0006261">
    <property type="term" value="P:DNA-templated DNA replication"/>
    <property type="evidence" value="ECO:0007669"/>
    <property type="project" value="InterPro"/>
</dbReference>
<comment type="catalytic activity">
    <reaction evidence="3">
        <text>DNA(n) + a 2'-deoxyribonucleoside 5'-triphosphate = DNA(n+1) + diphosphate</text>
        <dbReference type="Rhea" id="RHEA:22508"/>
        <dbReference type="Rhea" id="RHEA-COMP:17339"/>
        <dbReference type="Rhea" id="RHEA-COMP:17340"/>
        <dbReference type="ChEBI" id="CHEBI:33019"/>
        <dbReference type="ChEBI" id="CHEBI:61560"/>
        <dbReference type="ChEBI" id="CHEBI:173112"/>
        <dbReference type="EC" id="2.7.7.7"/>
    </reaction>
</comment>
<evidence type="ECO:0000313" key="6">
    <source>
        <dbReference type="Proteomes" id="UP000562984"/>
    </source>
</evidence>
<dbReference type="GO" id="GO:0004527">
    <property type="term" value="F:exonuclease activity"/>
    <property type="evidence" value="ECO:0007669"/>
    <property type="project" value="UniProtKB-KW"/>
</dbReference>
<evidence type="ECO:0000259" key="4">
    <source>
        <dbReference type="SMART" id="SM00482"/>
    </source>
</evidence>
<protein>
    <recommendedName>
        <fullName evidence="1">DNA-directed DNA polymerase</fullName>
        <ecNumber evidence="1">2.7.7.7</ecNumber>
    </recommendedName>
</protein>
<dbReference type="InterPro" id="IPR001098">
    <property type="entry name" value="DNA-dir_DNA_pol_A_palm_dom"/>
</dbReference>
<keyword evidence="5" id="KW-0378">Hydrolase</keyword>
<dbReference type="Proteomes" id="UP000562984">
    <property type="component" value="Unassembled WGS sequence"/>
</dbReference>
<evidence type="ECO:0000313" key="5">
    <source>
        <dbReference type="EMBL" id="NNG35714.1"/>
    </source>
</evidence>
<name>A0A849A3X2_9ACTN</name>